<dbReference type="AlphaFoldDB" id="A0A443PNE1"/>
<feature type="transmembrane region" description="Helical" evidence="1">
    <location>
        <begin position="101"/>
        <end position="119"/>
    </location>
</feature>
<keyword evidence="1" id="KW-1133">Transmembrane helix</keyword>
<dbReference type="PANTHER" id="PTHR33306">
    <property type="entry name" value="EXPRESSED PROTEIN-RELATED-RELATED"/>
    <property type="match status" value="1"/>
</dbReference>
<name>A0A443PNE1_9MAGN</name>
<proteinExistence type="predicted"/>
<reference evidence="2 3" key="1">
    <citation type="journal article" date="2019" name="Nat. Plants">
        <title>Stout camphor tree genome fills gaps in understanding of flowering plant genome evolution.</title>
        <authorList>
            <person name="Chaw S.M."/>
            <person name="Liu Y.C."/>
            <person name="Wu Y.W."/>
            <person name="Wang H.Y."/>
            <person name="Lin C.I."/>
            <person name="Wu C.S."/>
            <person name="Ke H.M."/>
            <person name="Chang L.Y."/>
            <person name="Hsu C.Y."/>
            <person name="Yang H.T."/>
            <person name="Sudianto E."/>
            <person name="Hsu M.H."/>
            <person name="Wu K.P."/>
            <person name="Wang L.N."/>
            <person name="Leebens-Mack J.H."/>
            <person name="Tsai I.J."/>
        </authorList>
    </citation>
    <scope>NUCLEOTIDE SEQUENCE [LARGE SCALE GENOMIC DNA]</scope>
    <source>
        <strain evidence="3">cv. Chaw 1501</strain>
        <tissue evidence="2">Young leaves</tissue>
    </source>
</reference>
<evidence type="ECO:0000256" key="1">
    <source>
        <dbReference type="SAM" id="Phobius"/>
    </source>
</evidence>
<organism evidence="2 3">
    <name type="scientific">Cinnamomum micranthum f. kanehirae</name>
    <dbReference type="NCBI Taxonomy" id="337451"/>
    <lineage>
        <taxon>Eukaryota</taxon>
        <taxon>Viridiplantae</taxon>
        <taxon>Streptophyta</taxon>
        <taxon>Embryophyta</taxon>
        <taxon>Tracheophyta</taxon>
        <taxon>Spermatophyta</taxon>
        <taxon>Magnoliopsida</taxon>
        <taxon>Magnoliidae</taxon>
        <taxon>Laurales</taxon>
        <taxon>Lauraceae</taxon>
        <taxon>Cinnamomum</taxon>
    </lineage>
</organism>
<keyword evidence="1" id="KW-0472">Membrane</keyword>
<keyword evidence="3" id="KW-1185">Reference proteome</keyword>
<accession>A0A443PNE1</accession>
<dbReference type="Proteomes" id="UP000283530">
    <property type="component" value="Unassembled WGS sequence"/>
</dbReference>
<keyword evidence="1" id="KW-0812">Transmembrane</keyword>
<comment type="caution">
    <text evidence="2">The sequence shown here is derived from an EMBL/GenBank/DDBJ whole genome shotgun (WGS) entry which is preliminary data.</text>
</comment>
<evidence type="ECO:0000313" key="2">
    <source>
        <dbReference type="EMBL" id="RWR92290.1"/>
    </source>
</evidence>
<feature type="transmembrane region" description="Helical" evidence="1">
    <location>
        <begin position="53"/>
        <end position="73"/>
    </location>
</feature>
<sequence length="129" mass="14721">MGYGRSRQSSITEAFTLNPLPYPVLFILFVIFIFLSISWSSTYESAVEDTEQSINWVLMATPIILLIAVRWLSSIPDSHQFFLPSSTSYRSRSHHIPSEGSSPWGVAAFIILLLIMVSYQSTFHDKWFP</sequence>
<dbReference type="EMBL" id="QPKB01000009">
    <property type="protein sequence ID" value="RWR92290.1"/>
    <property type="molecule type" value="Genomic_DNA"/>
</dbReference>
<dbReference type="OrthoDB" id="1921056at2759"/>
<protein>
    <submittedName>
        <fullName evidence="2">Uncharacterized protein</fullName>
    </submittedName>
</protein>
<dbReference type="PANTHER" id="PTHR33306:SF7">
    <property type="entry name" value="EXPRESSED PROTEIN"/>
    <property type="match status" value="1"/>
</dbReference>
<feature type="transmembrane region" description="Helical" evidence="1">
    <location>
        <begin position="20"/>
        <end position="41"/>
    </location>
</feature>
<evidence type="ECO:0000313" key="3">
    <source>
        <dbReference type="Proteomes" id="UP000283530"/>
    </source>
</evidence>
<gene>
    <name evidence="2" type="ORF">CKAN_02150000</name>
</gene>